<dbReference type="PROSITE" id="PS50035">
    <property type="entry name" value="PLD"/>
    <property type="match status" value="1"/>
</dbReference>
<feature type="domain" description="PLD phosphodiesterase" evidence="1">
    <location>
        <begin position="420"/>
        <end position="447"/>
    </location>
</feature>
<proteinExistence type="predicted"/>
<accession>A0A168F5R0</accession>
<dbReference type="PANTHER" id="PTHR21248">
    <property type="entry name" value="CARDIOLIPIN SYNTHASE"/>
    <property type="match status" value="1"/>
</dbReference>
<keyword evidence="3" id="KW-1185">Reference proteome</keyword>
<dbReference type="EMBL" id="AZGY01000003">
    <property type="protein sequence ID" value="KZZ99507.1"/>
    <property type="molecule type" value="Genomic_DNA"/>
</dbReference>
<dbReference type="CDD" id="cd00138">
    <property type="entry name" value="PLDc_SF"/>
    <property type="match status" value="1"/>
</dbReference>
<dbReference type="AlphaFoldDB" id="A0A168F5R0"/>
<evidence type="ECO:0000259" key="1">
    <source>
        <dbReference type="PROSITE" id="PS50035"/>
    </source>
</evidence>
<dbReference type="PANTHER" id="PTHR21248:SF11">
    <property type="entry name" value="PLD PHOSPHODIESTERASE DOMAIN-CONTAINING PROTEIN"/>
    <property type="match status" value="1"/>
</dbReference>
<dbReference type="InterPro" id="IPR025202">
    <property type="entry name" value="PLD-like_dom"/>
</dbReference>
<reference evidence="2 3" key="1">
    <citation type="journal article" date="2016" name="Genome Biol. Evol.">
        <title>Divergent and convergent evolution of fungal pathogenicity.</title>
        <authorList>
            <person name="Shang Y."/>
            <person name="Xiao G."/>
            <person name="Zheng P."/>
            <person name="Cen K."/>
            <person name="Zhan S."/>
            <person name="Wang C."/>
        </authorList>
    </citation>
    <scope>NUCLEOTIDE SEQUENCE [LARGE SCALE GENOMIC DNA]</scope>
    <source>
        <strain evidence="2 3">RCEF 2490</strain>
    </source>
</reference>
<gene>
    <name evidence="2" type="ORF">AAL_02079</name>
</gene>
<dbReference type="OrthoDB" id="2958217at2759"/>
<protein>
    <submittedName>
        <fullName evidence="2">IQ calmodulin-binding motif protein</fullName>
    </submittedName>
</protein>
<sequence length="483" mass="53789">MTNPSEFPLSFVEPWKALLLSRQKEQLHDFPNDHASDPGSLITTSSPQKLYVGTGLSVLQHGILPAILDAKSSVHFVTCYWAASPSLEAIKGTLIRLAEERRDAANTSPPLRVTIGFSTWGLLQKLFHTSSTRGQTYSPSQWAKLGLPGEDVLSSGGIQLTVKSLFFTPISVMHPKYVIIDGYQVFAPSCNISWEKWFEGCVELQGAVVQNLLAFHRRVWMAEDDLAHAYDVGDHATATSKVIELSVQDATASDSRLLSGDDSSATRVLQLAGSPTIPTIVLPSPHHRNPKFSIFPFLSGSEPPMTPLNAALLTLFANARHRITILTPNVTSWPVLDALLHALDRGVDVRIRTNQGMMLIEQLITAGTTTSLCLKKFVSKYEQLKARKQCTDTEEQSVSPGTLNIQYYKPVSWRLESEDEPVFSHFKMTMVDNEFLVLGSGNMDRASWWTSQELGFLFHVPGFDWQHLWDSVLDKRMELFYAS</sequence>
<evidence type="ECO:0000313" key="2">
    <source>
        <dbReference type="EMBL" id="KZZ99507.1"/>
    </source>
</evidence>
<dbReference type="InterPro" id="IPR001736">
    <property type="entry name" value="PLipase_D/transphosphatidylase"/>
</dbReference>
<organism evidence="2 3">
    <name type="scientific">Moelleriella libera RCEF 2490</name>
    <dbReference type="NCBI Taxonomy" id="1081109"/>
    <lineage>
        <taxon>Eukaryota</taxon>
        <taxon>Fungi</taxon>
        <taxon>Dikarya</taxon>
        <taxon>Ascomycota</taxon>
        <taxon>Pezizomycotina</taxon>
        <taxon>Sordariomycetes</taxon>
        <taxon>Hypocreomycetidae</taxon>
        <taxon>Hypocreales</taxon>
        <taxon>Clavicipitaceae</taxon>
        <taxon>Moelleriella</taxon>
    </lineage>
</organism>
<comment type="caution">
    <text evidence="2">The sequence shown here is derived from an EMBL/GenBank/DDBJ whole genome shotgun (WGS) entry which is preliminary data.</text>
</comment>
<name>A0A168F5R0_9HYPO</name>
<dbReference type="Proteomes" id="UP000078544">
    <property type="component" value="Unassembled WGS sequence"/>
</dbReference>
<dbReference type="STRING" id="1081109.A0A168F5R0"/>
<dbReference type="SUPFAM" id="SSF56024">
    <property type="entry name" value="Phospholipase D/nuclease"/>
    <property type="match status" value="2"/>
</dbReference>
<dbReference type="GO" id="GO:0032049">
    <property type="term" value="P:cardiolipin biosynthetic process"/>
    <property type="evidence" value="ECO:0007669"/>
    <property type="project" value="UniProtKB-ARBA"/>
</dbReference>
<dbReference type="Gene3D" id="3.30.870.10">
    <property type="entry name" value="Endonuclease Chain A"/>
    <property type="match status" value="2"/>
</dbReference>
<dbReference type="Pfam" id="PF13091">
    <property type="entry name" value="PLDc_2"/>
    <property type="match status" value="1"/>
</dbReference>
<evidence type="ECO:0000313" key="3">
    <source>
        <dbReference type="Proteomes" id="UP000078544"/>
    </source>
</evidence>
<dbReference type="GO" id="GO:0030572">
    <property type="term" value="F:phosphatidyltransferase activity"/>
    <property type="evidence" value="ECO:0007669"/>
    <property type="project" value="UniProtKB-ARBA"/>
</dbReference>